<evidence type="ECO:0000313" key="3">
    <source>
        <dbReference type="Proteomes" id="UP000595309"/>
    </source>
</evidence>
<protein>
    <recommendedName>
        <fullName evidence="4">Nucleoside 2-deoxyribosyltransferase</fullName>
    </recommendedName>
</protein>
<sequence>MTTKKTKDENKEINHEETSEVQEVTTKTCFIIMPIADVPSYESGHFNRVYQHLIAPACRKAGFKPIRADEVNSSNMIVLDILKKIVECDMAVCDLSSRNPNVLYELGLRQAFNKKTVLIKDRITTSPFDVQAFRYAEYDSSLRVDNVQNEITSLAASIKSTYEAQDDVNSIVQLLQIEPAKIGEKTQLNTSDTIILSAIKNLTNRVDNLHSYNEKTSKTLNLYNNENVNRTKSLFRKTPNISLDDKVIATDTLSELLNHYAPELIVNSFIFYTDSKELGMLDDFDTRSGYMTFQNGNGKSYRYPLEQKYLDSIYGHKISDM</sequence>
<dbReference type="RefSeq" id="WP_050124246.1">
    <property type="nucleotide sequence ID" value="NZ_CGHW01000015.1"/>
</dbReference>
<organism evidence="2 3">
    <name type="scientific">Yersinia enterocolitica</name>
    <dbReference type="NCBI Taxonomy" id="630"/>
    <lineage>
        <taxon>Bacteria</taxon>
        <taxon>Pseudomonadati</taxon>
        <taxon>Pseudomonadota</taxon>
        <taxon>Gammaproteobacteria</taxon>
        <taxon>Enterobacterales</taxon>
        <taxon>Yersiniaceae</taxon>
        <taxon>Yersinia</taxon>
    </lineage>
</organism>
<dbReference type="EMBL" id="CP068146">
    <property type="protein sequence ID" value="QQU45576.1"/>
    <property type="molecule type" value="Genomic_DNA"/>
</dbReference>
<name>A0A7T9XR37_YEREN</name>
<dbReference type="Proteomes" id="UP000595309">
    <property type="component" value="Chromosome"/>
</dbReference>
<evidence type="ECO:0008006" key="4">
    <source>
        <dbReference type="Google" id="ProtNLM"/>
    </source>
</evidence>
<feature type="region of interest" description="Disordered" evidence="1">
    <location>
        <begin position="1"/>
        <end position="20"/>
    </location>
</feature>
<reference evidence="2 3" key="1">
    <citation type="submission" date="2021-01" db="EMBL/GenBank/DDBJ databases">
        <title>FDA dAtabase for Regulatory Grade micrObial Sequences (FDA-ARGOS): Supporting development and validation of Infectious Disease Dx tests.</title>
        <authorList>
            <person name="Blissenbach B."/>
            <person name="Krut O."/>
            <person name="Tallon L."/>
            <person name="Sadzewicz L."/>
            <person name="Zhao X."/>
            <person name="Boylan J."/>
            <person name="Ott S."/>
            <person name="Bowen H."/>
            <person name="Vavikolanu K."/>
            <person name="Mehta A."/>
            <person name="Aluvathingal J."/>
            <person name="Nadendla S."/>
            <person name="Yan Y."/>
            <person name="Sichtig H."/>
        </authorList>
    </citation>
    <scope>NUCLEOTIDE SEQUENCE [LARGE SCALE GENOMIC DNA]</scope>
    <source>
        <strain evidence="2 3">FDAARGOS_1082</strain>
    </source>
</reference>
<evidence type="ECO:0000256" key="1">
    <source>
        <dbReference type="SAM" id="MobiDB-lite"/>
    </source>
</evidence>
<accession>A0A7T9XR37</accession>
<dbReference type="Gene3D" id="3.40.50.450">
    <property type="match status" value="1"/>
</dbReference>
<feature type="compositionally biased region" description="Basic and acidic residues" evidence="1">
    <location>
        <begin position="1"/>
        <end position="18"/>
    </location>
</feature>
<gene>
    <name evidence="2" type="ORF">I6I39_11135</name>
</gene>
<proteinExistence type="predicted"/>
<evidence type="ECO:0000313" key="2">
    <source>
        <dbReference type="EMBL" id="QQU45576.1"/>
    </source>
</evidence>
<dbReference type="AlphaFoldDB" id="A0A7T9XR37"/>